<proteinExistence type="predicted"/>
<evidence type="ECO:0000313" key="1">
    <source>
        <dbReference type="EMBL" id="KAI0525030.1"/>
    </source>
</evidence>
<sequence>MPLIRQQNCRQSTRHQIQTARLRFRRHRGVRRRRLLQRDAEMAMYGVGEVRRWKDLR</sequence>
<dbReference type="EMBL" id="JAGYWB010000004">
    <property type="protein sequence ID" value="KAI0525030.1"/>
    <property type="molecule type" value="Genomic_DNA"/>
</dbReference>
<reference evidence="1" key="1">
    <citation type="journal article" date="2022" name="Front. Genet.">
        <title>Chromosome-Scale Assembly of the Dendrobium nobile Genome Provides Insights Into the Molecular Mechanism of the Biosynthesis of the Medicinal Active Ingredient of Dendrobium.</title>
        <authorList>
            <person name="Xu Q."/>
            <person name="Niu S.-C."/>
            <person name="Li K.-L."/>
            <person name="Zheng P.-J."/>
            <person name="Zhang X.-J."/>
            <person name="Jia Y."/>
            <person name="Liu Y."/>
            <person name="Niu Y.-X."/>
            <person name="Yu L.-H."/>
            <person name="Chen D.-F."/>
            <person name="Zhang G.-Q."/>
        </authorList>
    </citation>
    <scope>NUCLEOTIDE SEQUENCE</scope>
    <source>
        <tissue evidence="1">Leaf</tissue>
    </source>
</reference>
<organism evidence="1 2">
    <name type="scientific">Dendrobium nobile</name>
    <name type="common">Orchid</name>
    <dbReference type="NCBI Taxonomy" id="94219"/>
    <lineage>
        <taxon>Eukaryota</taxon>
        <taxon>Viridiplantae</taxon>
        <taxon>Streptophyta</taxon>
        <taxon>Embryophyta</taxon>
        <taxon>Tracheophyta</taxon>
        <taxon>Spermatophyta</taxon>
        <taxon>Magnoliopsida</taxon>
        <taxon>Liliopsida</taxon>
        <taxon>Asparagales</taxon>
        <taxon>Orchidaceae</taxon>
        <taxon>Epidendroideae</taxon>
        <taxon>Malaxideae</taxon>
        <taxon>Dendrobiinae</taxon>
        <taxon>Dendrobium</taxon>
    </lineage>
</organism>
<evidence type="ECO:0000313" key="2">
    <source>
        <dbReference type="Proteomes" id="UP000829196"/>
    </source>
</evidence>
<accession>A0A8T3C419</accession>
<dbReference type="AlphaFoldDB" id="A0A8T3C419"/>
<keyword evidence="2" id="KW-1185">Reference proteome</keyword>
<protein>
    <submittedName>
        <fullName evidence="1">Uncharacterized protein</fullName>
    </submittedName>
</protein>
<gene>
    <name evidence="1" type="ORF">KFK09_004420</name>
</gene>
<dbReference type="Proteomes" id="UP000829196">
    <property type="component" value="Unassembled WGS sequence"/>
</dbReference>
<comment type="caution">
    <text evidence="1">The sequence shown here is derived from an EMBL/GenBank/DDBJ whole genome shotgun (WGS) entry which is preliminary data.</text>
</comment>
<name>A0A8T3C419_DENNO</name>